<evidence type="ECO:0000313" key="3">
    <source>
        <dbReference type="Proteomes" id="UP000002051"/>
    </source>
</evidence>
<dbReference type="EnsemblPlants" id="KEH28913">
    <property type="protein sequence ID" value="KEH28913"/>
    <property type="gene ID" value="MTR_4g017610"/>
</dbReference>
<proteinExistence type="predicted"/>
<accession>A0A072UIL7</accession>
<sequence length="476" mass="53789">MTSQQEQQEESKTFPLKITVDKQSNKVVFVEATKDFVETLFSFLSLPLGTIVRLLATTDKNDRQQLSKSSPFFENIKNLYQTVQNLNSDEVWNNPLCKQMLLHPRNSCESLCMKLYLNIDDSEPSSKFYVCDSCNKFTTFRNLDCTCGKPPNRQPKNLDSEGQGNHASNGFFDTKSEQMFLVSDDLKILPSSLLNSMQMLLKSGISDSTQLEEVTQNIGKKEILNLLKYTLTSHEPLTNTILQSSSKNNDEPRNQYVNGIVTSNYKRNKMDIKVLQSRSKKKLVSAEADGDFIDFILGFLTIPLGSILKILIPNNFPRCVGNLYKSVKNLNPMSELLHPCIAPHYGCPNQPLNIFPLKFPDHYYYGIHHNDDDDDYNTIEEVISNSHVSIVNRRSVTELDPREGAVGFVKRAAFYVLGDDLEVKPLAANSFLSYLKELSLPLDDLEVAVITVGEEEAKSFLQALFTSKFTLTSVLN</sequence>
<gene>
    <name evidence="2" type="primary">25491471</name>
    <name evidence="1" type="ordered locus">MTR_4g017610</name>
</gene>
<organism evidence="1 3">
    <name type="scientific">Medicago truncatula</name>
    <name type="common">Barrel medic</name>
    <name type="synonym">Medicago tribuloides</name>
    <dbReference type="NCBI Taxonomy" id="3880"/>
    <lineage>
        <taxon>Eukaryota</taxon>
        <taxon>Viridiplantae</taxon>
        <taxon>Streptophyta</taxon>
        <taxon>Embryophyta</taxon>
        <taxon>Tracheophyta</taxon>
        <taxon>Spermatophyta</taxon>
        <taxon>Magnoliopsida</taxon>
        <taxon>eudicotyledons</taxon>
        <taxon>Gunneridae</taxon>
        <taxon>Pentapetalae</taxon>
        <taxon>rosids</taxon>
        <taxon>fabids</taxon>
        <taxon>Fabales</taxon>
        <taxon>Fabaceae</taxon>
        <taxon>Papilionoideae</taxon>
        <taxon>50 kb inversion clade</taxon>
        <taxon>NPAAA clade</taxon>
        <taxon>Hologalegina</taxon>
        <taxon>IRL clade</taxon>
        <taxon>Trifolieae</taxon>
        <taxon>Medicago</taxon>
    </lineage>
</organism>
<dbReference type="STRING" id="3880.A0A072UIL7"/>
<name>A0A072UIL7_MEDTR</name>
<dbReference type="EMBL" id="CM001220">
    <property type="protein sequence ID" value="KEH28913.1"/>
    <property type="molecule type" value="Genomic_DNA"/>
</dbReference>
<dbReference type="KEGG" id="mtr:25491471"/>
<evidence type="ECO:0000313" key="1">
    <source>
        <dbReference type="EMBL" id="KEH28913.1"/>
    </source>
</evidence>
<dbReference type="Pfam" id="PF05056">
    <property type="entry name" value="DUF674"/>
    <property type="match status" value="1"/>
</dbReference>
<reference evidence="2" key="3">
    <citation type="submission" date="2015-04" db="UniProtKB">
        <authorList>
            <consortium name="EnsemblPlants"/>
        </authorList>
    </citation>
    <scope>IDENTIFICATION</scope>
    <source>
        <strain evidence="2">cv. Jemalong A17</strain>
    </source>
</reference>
<reference evidence="1 3" key="2">
    <citation type="journal article" date="2014" name="BMC Genomics">
        <title>An improved genome release (version Mt4.0) for the model legume Medicago truncatula.</title>
        <authorList>
            <person name="Tang H."/>
            <person name="Krishnakumar V."/>
            <person name="Bidwell S."/>
            <person name="Rosen B."/>
            <person name="Chan A."/>
            <person name="Zhou S."/>
            <person name="Gentzbittel L."/>
            <person name="Childs K.L."/>
            <person name="Yandell M."/>
            <person name="Gundlach H."/>
            <person name="Mayer K.F."/>
            <person name="Schwartz D.C."/>
            <person name="Town C.D."/>
        </authorList>
    </citation>
    <scope>GENOME REANNOTATION</scope>
    <source>
        <strain evidence="1">A17</strain>
        <strain evidence="2 3">cv. Jemalong A17</strain>
    </source>
</reference>
<dbReference type="HOGENOM" id="CLU_030757_1_1_1"/>
<dbReference type="PANTHER" id="PTHR33103">
    <property type="entry name" value="OS01G0153900 PROTEIN"/>
    <property type="match status" value="1"/>
</dbReference>
<dbReference type="Proteomes" id="UP000002051">
    <property type="component" value="Chromosome 4"/>
</dbReference>
<dbReference type="AlphaFoldDB" id="A0A072UIL7"/>
<dbReference type="OrthoDB" id="1413921at2759"/>
<keyword evidence="3" id="KW-1185">Reference proteome</keyword>
<reference evidence="1 3" key="1">
    <citation type="journal article" date="2011" name="Nature">
        <title>The Medicago genome provides insight into the evolution of rhizobial symbioses.</title>
        <authorList>
            <person name="Young N.D."/>
            <person name="Debelle F."/>
            <person name="Oldroyd G.E."/>
            <person name="Geurts R."/>
            <person name="Cannon S.B."/>
            <person name="Udvardi M.K."/>
            <person name="Benedito V.A."/>
            <person name="Mayer K.F."/>
            <person name="Gouzy J."/>
            <person name="Schoof H."/>
            <person name="Van de Peer Y."/>
            <person name="Proost S."/>
            <person name="Cook D.R."/>
            <person name="Meyers B.C."/>
            <person name="Spannagl M."/>
            <person name="Cheung F."/>
            <person name="De Mita S."/>
            <person name="Krishnakumar V."/>
            <person name="Gundlach H."/>
            <person name="Zhou S."/>
            <person name="Mudge J."/>
            <person name="Bharti A.K."/>
            <person name="Murray J.D."/>
            <person name="Naoumkina M.A."/>
            <person name="Rosen B."/>
            <person name="Silverstein K.A."/>
            <person name="Tang H."/>
            <person name="Rombauts S."/>
            <person name="Zhao P.X."/>
            <person name="Zhou P."/>
            <person name="Barbe V."/>
            <person name="Bardou P."/>
            <person name="Bechner M."/>
            <person name="Bellec A."/>
            <person name="Berger A."/>
            <person name="Berges H."/>
            <person name="Bidwell S."/>
            <person name="Bisseling T."/>
            <person name="Choisne N."/>
            <person name="Couloux A."/>
            <person name="Denny R."/>
            <person name="Deshpande S."/>
            <person name="Dai X."/>
            <person name="Doyle J.J."/>
            <person name="Dudez A.M."/>
            <person name="Farmer A.D."/>
            <person name="Fouteau S."/>
            <person name="Franken C."/>
            <person name="Gibelin C."/>
            <person name="Gish J."/>
            <person name="Goldstein S."/>
            <person name="Gonzalez A.J."/>
            <person name="Green P.J."/>
            <person name="Hallab A."/>
            <person name="Hartog M."/>
            <person name="Hua A."/>
            <person name="Humphray S.J."/>
            <person name="Jeong D.H."/>
            <person name="Jing Y."/>
            <person name="Jocker A."/>
            <person name="Kenton S.M."/>
            <person name="Kim D.J."/>
            <person name="Klee K."/>
            <person name="Lai H."/>
            <person name="Lang C."/>
            <person name="Lin S."/>
            <person name="Macmil S.L."/>
            <person name="Magdelenat G."/>
            <person name="Matthews L."/>
            <person name="McCorrison J."/>
            <person name="Monaghan E.L."/>
            <person name="Mun J.H."/>
            <person name="Najar F.Z."/>
            <person name="Nicholson C."/>
            <person name="Noirot C."/>
            <person name="O'Bleness M."/>
            <person name="Paule C.R."/>
            <person name="Poulain J."/>
            <person name="Prion F."/>
            <person name="Qin B."/>
            <person name="Qu C."/>
            <person name="Retzel E.F."/>
            <person name="Riddle C."/>
            <person name="Sallet E."/>
            <person name="Samain S."/>
            <person name="Samson N."/>
            <person name="Sanders I."/>
            <person name="Saurat O."/>
            <person name="Scarpelli C."/>
            <person name="Schiex T."/>
            <person name="Segurens B."/>
            <person name="Severin A.J."/>
            <person name="Sherrier D.J."/>
            <person name="Shi R."/>
            <person name="Sims S."/>
            <person name="Singer S.R."/>
            <person name="Sinharoy S."/>
            <person name="Sterck L."/>
            <person name="Viollet A."/>
            <person name="Wang B.B."/>
            <person name="Wang K."/>
            <person name="Wang M."/>
            <person name="Wang X."/>
            <person name="Warfsmann J."/>
            <person name="Weissenbach J."/>
            <person name="White D.D."/>
            <person name="White J.D."/>
            <person name="Wiley G.B."/>
            <person name="Wincker P."/>
            <person name="Xing Y."/>
            <person name="Yang L."/>
            <person name="Yao Z."/>
            <person name="Ying F."/>
            <person name="Zhai J."/>
            <person name="Zhou L."/>
            <person name="Zuber A."/>
            <person name="Denarie J."/>
            <person name="Dixon R.A."/>
            <person name="May G.D."/>
            <person name="Schwartz D.C."/>
            <person name="Rogers J."/>
            <person name="Quetier F."/>
            <person name="Town C.D."/>
            <person name="Roe B.A."/>
        </authorList>
    </citation>
    <scope>NUCLEOTIDE SEQUENCE [LARGE SCALE GENOMIC DNA]</scope>
    <source>
        <strain evidence="1">A17</strain>
        <strain evidence="2 3">cv. Jemalong A17</strain>
    </source>
</reference>
<protein>
    <submittedName>
        <fullName evidence="1">DUF674 family protein</fullName>
    </submittedName>
</protein>
<evidence type="ECO:0000313" key="2">
    <source>
        <dbReference type="EnsemblPlants" id="KEH28913"/>
    </source>
</evidence>
<dbReference type="InterPro" id="IPR007750">
    <property type="entry name" value="DUF674"/>
</dbReference>
<dbReference type="PANTHER" id="PTHR33103:SF27">
    <property type="entry name" value="OS04G0594700 PROTEIN"/>
    <property type="match status" value="1"/>
</dbReference>